<dbReference type="PANTHER" id="PTHR43591:SF24">
    <property type="entry name" value="2-METHOXY-6-POLYPRENYL-1,4-BENZOQUINOL METHYLASE, MITOCHONDRIAL"/>
    <property type="match status" value="1"/>
</dbReference>
<dbReference type="OMA" id="RYMCTSI"/>
<dbReference type="STRING" id="1262450.S3CEQ6"/>
<protein>
    <submittedName>
        <fullName evidence="2">Methyltransferase domain-containing protein</fullName>
    </submittedName>
</protein>
<dbReference type="VEuPathDB" id="FungiDB:F503_05671"/>
<dbReference type="GO" id="GO:0032259">
    <property type="term" value="P:methylation"/>
    <property type="evidence" value="ECO:0007669"/>
    <property type="project" value="UniProtKB-KW"/>
</dbReference>
<dbReference type="Proteomes" id="UP000016923">
    <property type="component" value="Unassembled WGS sequence"/>
</dbReference>
<keyword evidence="2" id="KW-0489">Methyltransferase</keyword>
<comment type="similarity">
    <text evidence="1">Belongs to the methyltransferase superfamily. LaeA methyltransferase family.</text>
</comment>
<proteinExistence type="inferred from homology"/>
<organism evidence="2 3">
    <name type="scientific">Ophiostoma piceae (strain UAMH 11346)</name>
    <name type="common">Sap stain fungus</name>
    <dbReference type="NCBI Taxonomy" id="1262450"/>
    <lineage>
        <taxon>Eukaryota</taxon>
        <taxon>Fungi</taxon>
        <taxon>Dikarya</taxon>
        <taxon>Ascomycota</taxon>
        <taxon>Pezizomycotina</taxon>
        <taxon>Sordariomycetes</taxon>
        <taxon>Sordariomycetidae</taxon>
        <taxon>Ophiostomatales</taxon>
        <taxon>Ophiostomataceae</taxon>
        <taxon>Ophiostoma</taxon>
    </lineage>
</organism>
<dbReference type="AlphaFoldDB" id="S3CEQ6"/>
<dbReference type="Gene3D" id="3.40.50.150">
    <property type="entry name" value="Vaccinia Virus protein VP39"/>
    <property type="match status" value="1"/>
</dbReference>
<keyword evidence="2" id="KW-0808">Transferase</keyword>
<keyword evidence="3" id="KW-1185">Reference proteome</keyword>
<dbReference type="CDD" id="cd02440">
    <property type="entry name" value="AdoMet_MTases"/>
    <property type="match status" value="1"/>
</dbReference>
<reference evidence="2 3" key="1">
    <citation type="journal article" date="2013" name="BMC Genomics">
        <title>The genome and transcriptome of the pine saprophyte Ophiostoma piceae, and a comparison with the bark beetle-associated pine pathogen Grosmannia clavigera.</title>
        <authorList>
            <person name="Haridas S."/>
            <person name="Wang Y."/>
            <person name="Lim L."/>
            <person name="Massoumi Alamouti S."/>
            <person name="Jackman S."/>
            <person name="Docking R."/>
            <person name="Robertson G."/>
            <person name="Birol I."/>
            <person name="Bohlmann J."/>
            <person name="Breuil C."/>
        </authorList>
    </citation>
    <scope>NUCLEOTIDE SEQUENCE [LARGE SCALE GENOMIC DNA]</scope>
    <source>
        <strain evidence="2 3">UAMH 11346</strain>
    </source>
</reference>
<evidence type="ECO:0000313" key="2">
    <source>
        <dbReference type="EMBL" id="EPE10576.1"/>
    </source>
</evidence>
<dbReference type="Pfam" id="PF13489">
    <property type="entry name" value="Methyltransf_23"/>
    <property type="match status" value="1"/>
</dbReference>
<dbReference type="EMBL" id="KE148146">
    <property type="protein sequence ID" value="EPE10576.1"/>
    <property type="molecule type" value="Genomic_DNA"/>
</dbReference>
<dbReference type="GO" id="GO:0008168">
    <property type="term" value="F:methyltransferase activity"/>
    <property type="evidence" value="ECO:0007669"/>
    <property type="project" value="UniProtKB-KW"/>
</dbReference>
<evidence type="ECO:0000313" key="3">
    <source>
        <dbReference type="Proteomes" id="UP000016923"/>
    </source>
</evidence>
<evidence type="ECO:0000256" key="1">
    <source>
        <dbReference type="ARBA" id="ARBA00038158"/>
    </source>
</evidence>
<gene>
    <name evidence="2" type="ORF">F503_05671</name>
</gene>
<sequence>MDGQSMRSTYSASSSVYEFVEEFGRTYHRYKEGIHRALDIGTGTGIWAVEFAEKHPEADVLGTDLSPIQPPFVPPNLHFEVDDIDDDWVYNEPFDYIHGRYILPSLKDPKTALKRIYDNLRPSGYVEIMETLMKIESADGSLDNTVIPRWHHLLLDDIKRMGRPDPMVPLWLEQLVTDAGFVNVTVKKFAVPINTWARGDEQKIRGAMMMINLLEAAQGITMFICTKVWGWSQEDVELFLVQVRADLKNKAHHGYVPIICVYAQKPLDTYQ</sequence>
<name>S3CEQ6_OPHP1</name>
<dbReference type="eggNOG" id="ENOG502QSKG">
    <property type="taxonomic scope" value="Eukaryota"/>
</dbReference>
<dbReference type="SUPFAM" id="SSF53335">
    <property type="entry name" value="S-adenosyl-L-methionine-dependent methyltransferases"/>
    <property type="match status" value="1"/>
</dbReference>
<dbReference type="InterPro" id="IPR029063">
    <property type="entry name" value="SAM-dependent_MTases_sf"/>
</dbReference>
<dbReference type="HOGENOM" id="CLU_010595_2_3_1"/>
<dbReference type="OrthoDB" id="2013972at2759"/>
<dbReference type="PANTHER" id="PTHR43591">
    <property type="entry name" value="METHYLTRANSFERASE"/>
    <property type="match status" value="1"/>
</dbReference>
<accession>S3CEQ6</accession>